<dbReference type="PANTHER" id="PTHR11062">
    <property type="entry name" value="EXOSTOSIN HEPARAN SULFATE GLYCOSYLTRANSFERASE -RELATED"/>
    <property type="match status" value="1"/>
</dbReference>
<proteinExistence type="inferred from homology"/>
<dbReference type="OrthoDB" id="1924787at2759"/>
<keyword evidence="4" id="KW-0735">Signal-anchor</keyword>
<dbReference type="Proteomes" id="UP000230069">
    <property type="component" value="Unassembled WGS sequence"/>
</dbReference>
<evidence type="ECO:0000313" key="8">
    <source>
        <dbReference type="EMBL" id="PIA64783.1"/>
    </source>
</evidence>
<keyword evidence="3" id="KW-0808">Transferase</keyword>
<accession>A0A2G5F9U9</accession>
<evidence type="ECO:0000256" key="6">
    <source>
        <dbReference type="SAM" id="MobiDB-lite"/>
    </source>
</evidence>
<keyword evidence="5" id="KW-0333">Golgi apparatus</keyword>
<evidence type="ECO:0000313" key="9">
    <source>
        <dbReference type="Proteomes" id="UP000230069"/>
    </source>
</evidence>
<evidence type="ECO:0000256" key="2">
    <source>
        <dbReference type="ARBA" id="ARBA00010271"/>
    </source>
</evidence>
<keyword evidence="9" id="KW-1185">Reference proteome</keyword>
<dbReference type="AlphaFoldDB" id="A0A2G5F9U9"/>
<dbReference type="PANTHER" id="PTHR11062:SF77">
    <property type="entry name" value="GLYCOSYLTRANSFERASE FAMILY EXOSTOSIN PROTEIN"/>
    <property type="match status" value="1"/>
</dbReference>
<feature type="domain" description="Exostosin GT47" evidence="7">
    <location>
        <begin position="298"/>
        <end position="579"/>
    </location>
</feature>
<keyword evidence="4" id="KW-0812">Transmembrane</keyword>
<dbReference type="InterPro" id="IPR040911">
    <property type="entry name" value="Exostosin_GT47"/>
</dbReference>
<gene>
    <name evidence="8" type="ORF">AQUCO_00100330v1</name>
</gene>
<evidence type="ECO:0000256" key="4">
    <source>
        <dbReference type="ARBA" id="ARBA00022968"/>
    </source>
</evidence>
<dbReference type="GO" id="GO:0016757">
    <property type="term" value="F:glycosyltransferase activity"/>
    <property type="evidence" value="ECO:0007669"/>
    <property type="project" value="UniProtKB-KW"/>
</dbReference>
<dbReference type="InterPro" id="IPR004263">
    <property type="entry name" value="Exostosin"/>
</dbReference>
<dbReference type="GO" id="GO:0000139">
    <property type="term" value="C:Golgi membrane"/>
    <property type="evidence" value="ECO:0007669"/>
    <property type="project" value="UniProtKB-SubCell"/>
</dbReference>
<evidence type="ECO:0000259" key="7">
    <source>
        <dbReference type="Pfam" id="PF03016"/>
    </source>
</evidence>
<dbReference type="EMBL" id="KZ305018">
    <property type="protein sequence ID" value="PIA64783.1"/>
    <property type="molecule type" value="Genomic_DNA"/>
</dbReference>
<protein>
    <recommendedName>
        <fullName evidence="7">Exostosin GT47 domain-containing protein</fullName>
    </recommendedName>
</protein>
<reference evidence="8 9" key="1">
    <citation type="submission" date="2017-09" db="EMBL/GenBank/DDBJ databases">
        <title>WGS assembly of Aquilegia coerulea Goldsmith.</title>
        <authorList>
            <person name="Hodges S."/>
            <person name="Kramer E."/>
            <person name="Nordborg M."/>
            <person name="Tomkins J."/>
            <person name="Borevitz J."/>
            <person name="Derieg N."/>
            <person name="Yan J."/>
            <person name="Mihaltcheva S."/>
            <person name="Hayes R.D."/>
            <person name="Rokhsar D."/>
        </authorList>
    </citation>
    <scope>NUCLEOTIDE SEQUENCE [LARGE SCALE GENOMIC DNA]</scope>
    <source>
        <strain evidence="9">cv. Goldsmith</strain>
    </source>
</reference>
<evidence type="ECO:0000256" key="1">
    <source>
        <dbReference type="ARBA" id="ARBA00004323"/>
    </source>
</evidence>
<comment type="subcellular location">
    <subcellularLocation>
        <location evidence="1">Golgi apparatus membrane</location>
        <topology evidence="1">Single-pass type II membrane protein</topology>
    </subcellularLocation>
</comment>
<comment type="similarity">
    <text evidence="2">Belongs to the glycosyltransferase 47 family.</text>
</comment>
<dbReference type="InParanoid" id="A0A2G5F9U9"/>
<name>A0A2G5F9U9_AQUCA</name>
<evidence type="ECO:0000256" key="3">
    <source>
        <dbReference type="ARBA" id="ARBA00022676"/>
    </source>
</evidence>
<keyword evidence="3" id="KW-0328">Glycosyltransferase</keyword>
<feature type="region of interest" description="Disordered" evidence="6">
    <location>
        <begin position="107"/>
        <end position="130"/>
    </location>
</feature>
<dbReference type="Pfam" id="PF03016">
    <property type="entry name" value="Exostosin_GT47"/>
    <property type="match status" value="1"/>
</dbReference>
<organism evidence="8 9">
    <name type="scientific">Aquilegia coerulea</name>
    <name type="common">Rocky mountain columbine</name>
    <dbReference type="NCBI Taxonomy" id="218851"/>
    <lineage>
        <taxon>Eukaryota</taxon>
        <taxon>Viridiplantae</taxon>
        <taxon>Streptophyta</taxon>
        <taxon>Embryophyta</taxon>
        <taxon>Tracheophyta</taxon>
        <taxon>Spermatophyta</taxon>
        <taxon>Magnoliopsida</taxon>
        <taxon>Ranunculales</taxon>
        <taxon>Ranunculaceae</taxon>
        <taxon>Thalictroideae</taxon>
        <taxon>Aquilegia</taxon>
    </lineage>
</organism>
<dbReference type="STRING" id="218851.A0A2G5F9U9"/>
<evidence type="ECO:0000256" key="5">
    <source>
        <dbReference type="ARBA" id="ARBA00023034"/>
    </source>
</evidence>
<sequence>MDRLLHFQKLCQLDTRRLLLVIGVVFSAILVFQSSALPSRNVFWSLFSSRRIPLSERSSTLSRDSTPKSEMVGNSTFLNELSSSESSFTKSSFENIFHDNNLTNGNVRSSDNGYTLEKTREPETSSSIEQVKQPNNNLSYENVRNEDTSLTVEMIGSKSGSNASAPDANASIAIISVIPNTSSVGVQAPEMFPKDEKPFAQQSGLITSNASTAVTGSYVMSKDWESDTPISKLNTLLLQSKDSVHSMRPLWSSKCDHELLSARSQINNAPIIKNDLELYPSIYRNVSMFKRSYKLMEQLLKIYIYREGEKPIFHEPTEPILKGIYASEGWFMKQMERNKQFVVEDPTKAHLFYLPISSRMLQLQLYIRNSHNRQNLADYMKNYVDMITTKYPFWNRTGGADHFIVACHDWAPFETRGHMDNCIKVLCNANIARDFKIGKDVALPTTQMRKVKDPLRGLGGNPASERPILAFFAGGMHGSLRPVLLQYWGNQDPDMKIFGQMPQGTTMSYIQHMKSSKYCICARGFDVHTPRVVEAIFHECVPVIISDDYVPPFFEVLDWEAFAVFVPEKDIPSLKNILLSIPEEKYFEMQTGVKRVQKHFLWHIEPVKYDIFHMILHSVWLHRLNQV</sequence>